<dbReference type="InterPro" id="IPR003785">
    <property type="entry name" value="Creatininase/forma_Hydrolase"/>
</dbReference>
<dbReference type="Proteomes" id="UP000467249">
    <property type="component" value="Chromosome"/>
</dbReference>
<dbReference type="PANTHER" id="PTHR35005">
    <property type="entry name" value="3-DEHYDRO-SCYLLO-INOSOSE HYDROLASE"/>
    <property type="match status" value="1"/>
</dbReference>
<evidence type="ECO:0000256" key="1">
    <source>
        <dbReference type="ARBA" id="ARBA00001947"/>
    </source>
</evidence>
<sequence>MAESSHRWEELNSVQIAARLAADPDTVALIPVGATEQHGPHLPVGTDTIMATAVADAAAGDLALVLPALAFGASMFHGTQLAGTVAFSGEDTADAAVRVAQACVESGVRRILFVNGHVGNAAPLWLSCDRFRRLHPDRRVGVMQWWDLTPDIARRATEDAADWHANAAETSLMLAVRPDLVDTDAMAGADDPDRTAGTVFRYPVQQVSTNGVTGYPSRASEAFGRELWRDVVAAARDVVERAHNEVPPLG</sequence>
<dbReference type="EMBL" id="AP022620">
    <property type="protein sequence ID" value="BBZ76678.1"/>
    <property type="molecule type" value="Genomic_DNA"/>
</dbReference>
<comment type="similarity">
    <text evidence="5">Belongs to the creatininase superfamily.</text>
</comment>
<dbReference type="PANTHER" id="PTHR35005:SF1">
    <property type="entry name" value="2-AMINO-5-FORMYLAMINO-6-RIBOSYLAMINOPYRIMIDIN-4(3H)-ONE 5'-MONOPHOSPHATE DEFORMYLASE"/>
    <property type="match status" value="1"/>
</dbReference>
<dbReference type="SUPFAM" id="SSF102215">
    <property type="entry name" value="Creatininase"/>
    <property type="match status" value="1"/>
</dbReference>
<dbReference type="Pfam" id="PF02633">
    <property type="entry name" value="Creatininase"/>
    <property type="match status" value="1"/>
</dbReference>
<proteinExistence type="inferred from homology"/>
<evidence type="ECO:0000256" key="2">
    <source>
        <dbReference type="ARBA" id="ARBA00022723"/>
    </source>
</evidence>
<evidence type="ECO:0000256" key="4">
    <source>
        <dbReference type="ARBA" id="ARBA00022833"/>
    </source>
</evidence>
<protein>
    <submittedName>
        <fullName evidence="6">Creatininase</fullName>
    </submittedName>
</protein>
<comment type="cofactor">
    <cofactor evidence="1">
        <name>Zn(2+)</name>
        <dbReference type="ChEBI" id="CHEBI:29105"/>
    </cofactor>
</comment>
<evidence type="ECO:0000313" key="6">
    <source>
        <dbReference type="EMBL" id="BBZ76678.1"/>
    </source>
</evidence>
<dbReference type="GO" id="GO:0046872">
    <property type="term" value="F:metal ion binding"/>
    <property type="evidence" value="ECO:0007669"/>
    <property type="project" value="UniProtKB-KW"/>
</dbReference>
<dbReference type="AlphaFoldDB" id="A0A6N4W828"/>
<dbReference type="KEGG" id="many:MANY_20150"/>
<gene>
    <name evidence="6" type="ORF">MANY_20150</name>
</gene>
<keyword evidence="2" id="KW-0479">Metal-binding</keyword>
<keyword evidence="3" id="KW-0378">Hydrolase</keyword>
<name>A0A6N4W828_9MYCO</name>
<evidence type="ECO:0000313" key="7">
    <source>
        <dbReference type="Proteomes" id="UP000467249"/>
    </source>
</evidence>
<dbReference type="Gene3D" id="3.40.50.10310">
    <property type="entry name" value="Creatininase"/>
    <property type="match status" value="1"/>
</dbReference>
<evidence type="ECO:0000256" key="3">
    <source>
        <dbReference type="ARBA" id="ARBA00022801"/>
    </source>
</evidence>
<keyword evidence="4" id="KW-0862">Zinc</keyword>
<evidence type="ECO:0000256" key="5">
    <source>
        <dbReference type="ARBA" id="ARBA00024029"/>
    </source>
</evidence>
<accession>A0A6N4W828</accession>
<reference evidence="6 7" key="1">
    <citation type="journal article" date="2019" name="Emerg. Microbes Infect.">
        <title>Comprehensive subspecies identification of 175 nontuberculous mycobacteria species based on 7547 genomic profiles.</title>
        <authorList>
            <person name="Matsumoto Y."/>
            <person name="Kinjo T."/>
            <person name="Motooka D."/>
            <person name="Nabeya D."/>
            <person name="Jung N."/>
            <person name="Uechi K."/>
            <person name="Horii T."/>
            <person name="Iida T."/>
            <person name="Fujita J."/>
            <person name="Nakamura S."/>
        </authorList>
    </citation>
    <scope>NUCLEOTIDE SEQUENCE [LARGE SCALE GENOMIC DNA]</scope>
    <source>
        <strain evidence="6 7">JCM 30275</strain>
    </source>
</reference>
<organism evidence="6 7">
    <name type="scientific">Mycolicibacterium anyangense</name>
    <dbReference type="NCBI Taxonomy" id="1431246"/>
    <lineage>
        <taxon>Bacteria</taxon>
        <taxon>Bacillati</taxon>
        <taxon>Actinomycetota</taxon>
        <taxon>Actinomycetes</taxon>
        <taxon>Mycobacteriales</taxon>
        <taxon>Mycobacteriaceae</taxon>
        <taxon>Mycolicibacterium</taxon>
    </lineage>
</organism>
<keyword evidence="7" id="KW-1185">Reference proteome</keyword>
<dbReference type="RefSeq" id="WP_163804108.1">
    <property type="nucleotide sequence ID" value="NZ_AP022620.1"/>
</dbReference>
<dbReference type="GO" id="GO:0009231">
    <property type="term" value="P:riboflavin biosynthetic process"/>
    <property type="evidence" value="ECO:0007669"/>
    <property type="project" value="TreeGrafter"/>
</dbReference>
<dbReference type="InterPro" id="IPR024087">
    <property type="entry name" value="Creatininase-like_sf"/>
</dbReference>
<dbReference type="GO" id="GO:0016811">
    <property type="term" value="F:hydrolase activity, acting on carbon-nitrogen (but not peptide) bonds, in linear amides"/>
    <property type="evidence" value="ECO:0007669"/>
    <property type="project" value="TreeGrafter"/>
</dbReference>